<keyword evidence="4" id="KW-0378">Hydrolase</keyword>
<gene>
    <name evidence="10" type="ORF">R3I93_011424</name>
</gene>
<dbReference type="GO" id="GO:0009378">
    <property type="term" value="F:four-way junction helicase activity"/>
    <property type="evidence" value="ECO:0007669"/>
    <property type="project" value="TreeGrafter"/>
</dbReference>
<evidence type="ECO:0000256" key="6">
    <source>
        <dbReference type="ARBA" id="ARBA00022840"/>
    </source>
</evidence>
<reference evidence="10 11" key="1">
    <citation type="submission" date="2024-02" db="EMBL/GenBank/DDBJ databases">
        <title>Chromosome-level genome assembly of the Eurasian Minnow (Phoxinus phoxinus).</title>
        <authorList>
            <person name="Oriowo T.O."/>
            <person name="Martin S."/>
            <person name="Stange M."/>
            <person name="Chrysostomakis Y."/>
            <person name="Brown T."/>
            <person name="Winkler S."/>
            <person name="Kukowka S."/>
            <person name="Myers E.W."/>
            <person name="Bohne A."/>
        </authorList>
    </citation>
    <scope>NUCLEOTIDE SEQUENCE [LARGE SCALE GENOMIC DNA]</scope>
    <source>
        <strain evidence="10">ZFMK-TIS-60720</strain>
        <tissue evidence="10">Whole Organism</tissue>
    </source>
</reference>
<dbReference type="InterPro" id="IPR027417">
    <property type="entry name" value="P-loop_NTPase"/>
</dbReference>
<dbReference type="EMBL" id="JAYKXH010000011">
    <property type="protein sequence ID" value="KAK7153498.1"/>
    <property type="molecule type" value="Genomic_DNA"/>
</dbReference>
<evidence type="ECO:0000256" key="3">
    <source>
        <dbReference type="ARBA" id="ARBA00022741"/>
    </source>
</evidence>
<proteinExistence type="inferred from homology"/>
<feature type="compositionally biased region" description="Polar residues" evidence="8">
    <location>
        <begin position="125"/>
        <end position="140"/>
    </location>
</feature>
<dbReference type="GO" id="GO:0036297">
    <property type="term" value="P:interstrand cross-link repair"/>
    <property type="evidence" value="ECO:0007669"/>
    <property type="project" value="TreeGrafter"/>
</dbReference>
<feature type="compositionally biased region" description="Polar residues" evidence="8">
    <location>
        <begin position="56"/>
        <end position="69"/>
    </location>
</feature>
<dbReference type="GO" id="GO:0000400">
    <property type="term" value="F:four-way junction DNA binding"/>
    <property type="evidence" value="ECO:0007669"/>
    <property type="project" value="TreeGrafter"/>
</dbReference>
<evidence type="ECO:0000256" key="5">
    <source>
        <dbReference type="ARBA" id="ARBA00022806"/>
    </source>
</evidence>
<name>A0AAN9D474_9TELE</name>
<evidence type="ECO:0000256" key="8">
    <source>
        <dbReference type="SAM" id="MobiDB-lite"/>
    </source>
</evidence>
<dbReference type="FunFam" id="3.40.50.300:FF:000861">
    <property type="entry name" value="Fanconi anemia, complementation group M"/>
    <property type="match status" value="1"/>
</dbReference>
<dbReference type="GO" id="GO:0005634">
    <property type="term" value="C:nucleus"/>
    <property type="evidence" value="ECO:0007669"/>
    <property type="project" value="UniProtKB-SubCell"/>
</dbReference>
<evidence type="ECO:0000256" key="2">
    <source>
        <dbReference type="ARBA" id="ARBA00009889"/>
    </source>
</evidence>
<dbReference type="CDD" id="cd18033">
    <property type="entry name" value="DEXDc_FANCM"/>
    <property type="match status" value="1"/>
</dbReference>
<protein>
    <recommendedName>
        <fullName evidence="9">Helicase ATP-binding domain-containing protein</fullName>
    </recommendedName>
</protein>
<organism evidence="10 11">
    <name type="scientific">Phoxinus phoxinus</name>
    <name type="common">Eurasian minnow</name>
    <dbReference type="NCBI Taxonomy" id="58324"/>
    <lineage>
        <taxon>Eukaryota</taxon>
        <taxon>Metazoa</taxon>
        <taxon>Chordata</taxon>
        <taxon>Craniata</taxon>
        <taxon>Vertebrata</taxon>
        <taxon>Euteleostomi</taxon>
        <taxon>Actinopterygii</taxon>
        <taxon>Neopterygii</taxon>
        <taxon>Teleostei</taxon>
        <taxon>Ostariophysi</taxon>
        <taxon>Cypriniformes</taxon>
        <taxon>Leuciscidae</taxon>
        <taxon>Phoxininae</taxon>
        <taxon>Phoxinus</taxon>
    </lineage>
</organism>
<keyword evidence="3" id="KW-0547">Nucleotide-binding</keyword>
<dbReference type="GO" id="GO:0016787">
    <property type="term" value="F:hydrolase activity"/>
    <property type="evidence" value="ECO:0007669"/>
    <property type="project" value="UniProtKB-KW"/>
</dbReference>
<feature type="domain" description="Helicase ATP-binding" evidence="9">
    <location>
        <begin position="193"/>
        <end position="361"/>
    </location>
</feature>
<dbReference type="SUPFAM" id="SSF57997">
    <property type="entry name" value="Tropomyosin"/>
    <property type="match status" value="1"/>
</dbReference>
<dbReference type="AlphaFoldDB" id="A0AAN9D474"/>
<keyword evidence="6" id="KW-0067">ATP-binding</keyword>
<dbReference type="Pfam" id="PF00270">
    <property type="entry name" value="DEAD"/>
    <property type="match status" value="1"/>
</dbReference>
<evidence type="ECO:0000313" key="10">
    <source>
        <dbReference type="EMBL" id="KAK7153498.1"/>
    </source>
</evidence>
<keyword evidence="11" id="KW-1185">Reference proteome</keyword>
<dbReference type="Proteomes" id="UP001364617">
    <property type="component" value="Unassembled WGS sequence"/>
</dbReference>
<dbReference type="SUPFAM" id="SSF52540">
    <property type="entry name" value="P-loop containing nucleoside triphosphate hydrolases"/>
    <property type="match status" value="1"/>
</dbReference>
<dbReference type="InterPro" id="IPR011545">
    <property type="entry name" value="DEAD/DEAH_box_helicase_dom"/>
</dbReference>
<dbReference type="GO" id="GO:0005524">
    <property type="term" value="F:ATP binding"/>
    <property type="evidence" value="ECO:0007669"/>
    <property type="project" value="UniProtKB-KW"/>
</dbReference>
<evidence type="ECO:0000256" key="4">
    <source>
        <dbReference type="ARBA" id="ARBA00022801"/>
    </source>
</evidence>
<dbReference type="PANTHER" id="PTHR14025">
    <property type="entry name" value="FANCONI ANEMIA GROUP M FANCM FAMILY MEMBER"/>
    <property type="match status" value="1"/>
</dbReference>
<dbReference type="SMART" id="SM00487">
    <property type="entry name" value="DEXDc"/>
    <property type="match status" value="1"/>
</dbReference>
<keyword evidence="7" id="KW-0539">Nucleus</keyword>
<comment type="similarity">
    <text evidence="2">Belongs to the DEAD box helicase family. DEAH subfamily. FANCM sub-subfamily.</text>
</comment>
<dbReference type="PANTHER" id="PTHR14025:SF20">
    <property type="entry name" value="FANCONI ANEMIA GROUP M PROTEIN"/>
    <property type="match status" value="1"/>
</dbReference>
<comment type="caution">
    <text evidence="10">The sequence shown here is derived from an EMBL/GenBank/DDBJ whole genome shotgun (WGS) entry which is preliminary data.</text>
</comment>
<feature type="compositionally biased region" description="Polar residues" evidence="8">
    <location>
        <begin position="99"/>
        <end position="118"/>
    </location>
</feature>
<feature type="region of interest" description="Disordered" evidence="8">
    <location>
        <begin position="1"/>
        <end position="146"/>
    </location>
</feature>
<dbReference type="PROSITE" id="PS51192">
    <property type="entry name" value="HELICASE_ATP_BIND_1"/>
    <property type="match status" value="1"/>
</dbReference>
<dbReference type="GO" id="GO:0045003">
    <property type="term" value="P:double-strand break repair via synthesis-dependent strand annealing"/>
    <property type="evidence" value="ECO:0007669"/>
    <property type="project" value="TreeGrafter"/>
</dbReference>
<feature type="compositionally biased region" description="Polar residues" evidence="8">
    <location>
        <begin position="1"/>
        <end position="20"/>
    </location>
</feature>
<comment type="subcellular location">
    <subcellularLocation>
        <location evidence="1">Nucleus</location>
    </subcellularLocation>
</comment>
<dbReference type="InterPro" id="IPR014001">
    <property type="entry name" value="Helicase_ATP-bd"/>
</dbReference>
<accession>A0AAN9D474</accession>
<dbReference type="GO" id="GO:0043138">
    <property type="term" value="F:3'-5' DNA helicase activity"/>
    <property type="evidence" value="ECO:0007669"/>
    <property type="project" value="TreeGrafter"/>
</dbReference>
<feature type="compositionally biased region" description="Polar residues" evidence="8">
    <location>
        <begin position="78"/>
        <end position="91"/>
    </location>
</feature>
<dbReference type="Gene3D" id="3.40.50.300">
    <property type="entry name" value="P-loop containing nucleotide triphosphate hydrolases"/>
    <property type="match status" value="1"/>
</dbReference>
<evidence type="ECO:0000259" key="9">
    <source>
        <dbReference type="PROSITE" id="PS51192"/>
    </source>
</evidence>
<evidence type="ECO:0000256" key="1">
    <source>
        <dbReference type="ARBA" id="ARBA00004123"/>
    </source>
</evidence>
<feature type="compositionally biased region" description="Basic and acidic residues" evidence="8">
    <location>
        <begin position="46"/>
        <end position="55"/>
    </location>
</feature>
<evidence type="ECO:0000256" key="7">
    <source>
        <dbReference type="ARBA" id="ARBA00023242"/>
    </source>
</evidence>
<evidence type="ECO:0000313" key="11">
    <source>
        <dbReference type="Proteomes" id="UP001364617"/>
    </source>
</evidence>
<dbReference type="InterPro" id="IPR044749">
    <property type="entry name" value="FANCM_DEXDc"/>
</dbReference>
<keyword evidence="5" id="KW-0347">Helicase</keyword>
<sequence length="423" mass="46895">MSSNQRTLFQTWGCSVPQSSDRSKPTSEPSKTTSERRKNTANRSKTTSDRVKTTSDRVNTTSDRVNTTSDRVKIASDRVNTTSDRVNTTSDGVKIASDRVNTTSDRVNTTSDRVNTTSDRVKPASEQTDSRSLWAETSTAADEEDDDDDVMLVAVYEAERALEAGPEPGFDPSAGRIWIYPTNLPVRQYQLRICEAALLSNTLVCLPTGLGKTFIAAVVMYNYYRWFPAGKIVFMAPTKPLVAQQIQACHGVMGIPQPHMAELTGSTAAPHRRELWRSRRVFFLTPQVMVNDLCRNTCPAAQVKCVVIDEAHKATGNHAYCQVVRELSNQSQRFRVLALSATPGGDVKAVQQVISNLLISHIELRSEDSADVQTHVHQRSLEKIVVPLGESLTAHQTRYLQTELTNIRRQRGAVLMGNQELGC</sequence>